<dbReference type="Gene3D" id="3.10.310.40">
    <property type="match status" value="1"/>
</dbReference>
<dbReference type="Gene3D" id="2.40.30.130">
    <property type="match status" value="1"/>
</dbReference>
<comment type="cofactor">
    <cofactor evidence="1">
        <name>Zn(2+)</name>
        <dbReference type="ChEBI" id="CHEBI:29105"/>
    </cofactor>
</comment>
<evidence type="ECO:0000259" key="7">
    <source>
        <dbReference type="PROSITE" id="PS50860"/>
    </source>
</evidence>
<keyword evidence="5" id="KW-0862">Zinc</keyword>
<dbReference type="InterPro" id="IPR018164">
    <property type="entry name" value="Ala-tRNA-synth_IIc_N"/>
</dbReference>
<dbReference type="GO" id="GO:0002161">
    <property type="term" value="F:aminoacyl-tRNA deacylase activity"/>
    <property type="evidence" value="ECO:0007669"/>
    <property type="project" value="UniProtKB-ARBA"/>
</dbReference>
<dbReference type="GO" id="GO:0004813">
    <property type="term" value="F:alanine-tRNA ligase activity"/>
    <property type="evidence" value="ECO:0007669"/>
    <property type="project" value="InterPro"/>
</dbReference>
<dbReference type="SUPFAM" id="SSF50447">
    <property type="entry name" value="Translation proteins"/>
    <property type="match status" value="1"/>
</dbReference>
<dbReference type="Pfam" id="PF01411">
    <property type="entry name" value="tRNA-synt_2c"/>
    <property type="match status" value="1"/>
</dbReference>
<accession>A0A227KB94</accession>
<comment type="subcellular location">
    <subcellularLocation>
        <location evidence="2">Cytoplasm</location>
    </subcellularLocation>
</comment>
<evidence type="ECO:0000256" key="6">
    <source>
        <dbReference type="ARBA" id="ARBA00032577"/>
    </source>
</evidence>
<feature type="domain" description="Alanyl-transfer RNA synthetases family profile" evidence="7">
    <location>
        <begin position="1"/>
        <end position="237"/>
    </location>
</feature>
<evidence type="ECO:0000256" key="1">
    <source>
        <dbReference type="ARBA" id="ARBA00001947"/>
    </source>
</evidence>
<dbReference type="EMBL" id="NHMP01000010">
    <property type="protein sequence ID" value="OXE44533.1"/>
    <property type="molecule type" value="Genomic_DNA"/>
</dbReference>
<dbReference type="InterPro" id="IPR018163">
    <property type="entry name" value="Thr/Ala-tRNA-synth_IIc_edit"/>
</dbReference>
<dbReference type="InterPro" id="IPR009000">
    <property type="entry name" value="Transl_B-barrel_sf"/>
</dbReference>
<dbReference type="GO" id="GO:0003676">
    <property type="term" value="F:nucleic acid binding"/>
    <property type="evidence" value="ECO:0007669"/>
    <property type="project" value="InterPro"/>
</dbReference>
<dbReference type="GO" id="GO:0005524">
    <property type="term" value="F:ATP binding"/>
    <property type="evidence" value="ECO:0007669"/>
    <property type="project" value="InterPro"/>
</dbReference>
<dbReference type="InterPro" id="IPR003156">
    <property type="entry name" value="DHHA1_dom"/>
</dbReference>
<protein>
    <recommendedName>
        <fullName evidence="3">Alanine--tRNA ligase</fullName>
    </recommendedName>
    <alternativeName>
        <fullName evidence="6">Alanyl-tRNA synthetase</fullName>
    </alternativeName>
</protein>
<dbReference type="SUPFAM" id="SSF55186">
    <property type="entry name" value="ThrRS/AlaRS common domain"/>
    <property type="match status" value="1"/>
</dbReference>
<organism evidence="8 9">
    <name type="scientific">Turicimonas muris</name>
    <dbReference type="NCBI Taxonomy" id="1796652"/>
    <lineage>
        <taxon>Bacteria</taxon>
        <taxon>Pseudomonadati</taxon>
        <taxon>Pseudomonadota</taxon>
        <taxon>Betaproteobacteria</taxon>
        <taxon>Burkholderiales</taxon>
        <taxon>Sutterellaceae</taxon>
        <taxon>Turicimonas</taxon>
    </lineage>
</organism>
<dbReference type="InterPro" id="IPR012947">
    <property type="entry name" value="tRNA_SAD"/>
</dbReference>
<dbReference type="GO" id="GO:0006419">
    <property type="term" value="P:alanyl-tRNA aminoacylation"/>
    <property type="evidence" value="ECO:0007669"/>
    <property type="project" value="InterPro"/>
</dbReference>
<evidence type="ECO:0000256" key="2">
    <source>
        <dbReference type="ARBA" id="ARBA00004496"/>
    </source>
</evidence>
<dbReference type="SMART" id="SM00863">
    <property type="entry name" value="tRNA_SAD"/>
    <property type="match status" value="1"/>
</dbReference>
<dbReference type="InterPro" id="IPR051335">
    <property type="entry name" value="Alanyl-tRNA_Editing_Enzymes"/>
</dbReference>
<evidence type="ECO:0000256" key="3">
    <source>
        <dbReference type="ARBA" id="ARBA00017959"/>
    </source>
</evidence>
<dbReference type="Proteomes" id="UP000214610">
    <property type="component" value="Unassembled WGS sequence"/>
</dbReference>
<gene>
    <name evidence="8" type="ORF">ADH67_11660</name>
</gene>
<evidence type="ECO:0000313" key="8">
    <source>
        <dbReference type="EMBL" id="OXE44533.1"/>
    </source>
</evidence>
<sequence length="389" mass="43708">MEELNELFYRDPYCQEFEAEVLSCTVGKKGFDVVLSDTAFYPEGGGQPSDLGNLGDAKVLFVKRQNGQVVHQTDKDLKVGETVKGKIDWARRYDNMQNHSCEHIFSGLVNRKYGFNNVGFHMGDDVLTVDFDGYLTPEQLAEMEELTNAAFRKGQNIHIFFPSEEELKALDFRSKKELKGKVRIVEFPEADICACCGTHVKNTAEIGSFKILSSFKHRGGTRVEFAAGKRLINYINMLLRESASCVEQLSAKPQEISGALKQLYSEKNQLAEKLSKKSERIMNLISDSLPSEGKLLFVSEPELTPFEIKVFCNRLAEKKNFESILVLSEQAEKKLFNYILFSKEPNLAALSRELNKELNGRGGGKPPFVQGSFASSEEEIRKAVEAKLG</sequence>
<dbReference type="RefSeq" id="WP_066592400.1">
    <property type="nucleotide sequence ID" value="NZ_CAJTBZ010000045.1"/>
</dbReference>
<dbReference type="PROSITE" id="PS50860">
    <property type="entry name" value="AA_TRNA_LIGASE_II_ALA"/>
    <property type="match status" value="1"/>
</dbReference>
<dbReference type="PANTHER" id="PTHR43462:SF1">
    <property type="entry name" value="ALANYL-TRNA EDITING PROTEIN AARSD1"/>
    <property type="match status" value="1"/>
</dbReference>
<dbReference type="PANTHER" id="PTHR43462">
    <property type="entry name" value="ALANYL-TRNA EDITING PROTEIN"/>
    <property type="match status" value="1"/>
</dbReference>
<dbReference type="InterPro" id="IPR018165">
    <property type="entry name" value="Ala-tRNA-synth_IIc_core"/>
</dbReference>
<dbReference type="Gene3D" id="3.30.980.10">
    <property type="entry name" value="Threonyl-trna Synthetase, Chain A, domain 2"/>
    <property type="match status" value="1"/>
</dbReference>
<dbReference type="GeneID" id="78361263"/>
<keyword evidence="4" id="KW-0479">Metal-binding</keyword>
<evidence type="ECO:0000256" key="5">
    <source>
        <dbReference type="ARBA" id="ARBA00022833"/>
    </source>
</evidence>
<keyword evidence="9" id="KW-1185">Reference proteome</keyword>
<name>A0A227KB94_9BURK</name>
<dbReference type="AlphaFoldDB" id="A0A227KB94"/>
<dbReference type="Pfam" id="PF07973">
    <property type="entry name" value="tRNA_SAD"/>
    <property type="match status" value="1"/>
</dbReference>
<dbReference type="GO" id="GO:0005737">
    <property type="term" value="C:cytoplasm"/>
    <property type="evidence" value="ECO:0007669"/>
    <property type="project" value="UniProtKB-SubCell"/>
</dbReference>
<dbReference type="GO" id="GO:0046872">
    <property type="term" value="F:metal ion binding"/>
    <property type="evidence" value="ECO:0007669"/>
    <property type="project" value="UniProtKB-KW"/>
</dbReference>
<evidence type="ECO:0000256" key="4">
    <source>
        <dbReference type="ARBA" id="ARBA00022723"/>
    </source>
</evidence>
<comment type="caution">
    <text evidence="8">The sequence shown here is derived from an EMBL/GenBank/DDBJ whole genome shotgun (WGS) entry which is preliminary data.</text>
</comment>
<proteinExistence type="predicted"/>
<reference evidence="9" key="1">
    <citation type="submission" date="2017-05" db="EMBL/GenBank/DDBJ databases">
        <title>Improved OligoMM genomes.</title>
        <authorList>
            <person name="Garzetti D."/>
        </authorList>
    </citation>
    <scope>NUCLEOTIDE SEQUENCE [LARGE SCALE GENOMIC DNA]</scope>
    <source>
        <strain evidence="9">YL45</strain>
    </source>
</reference>
<evidence type="ECO:0000313" key="9">
    <source>
        <dbReference type="Proteomes" id="UP000214610"/>
    </source>
</evidence>
<dbReference type="Pfam" id="PF02272">
    <property type="entry name" value="DHHA1"/>
    <property type="match status" value="1"/>
</dbReference>